<sequence length="77" mass="8434">MVDSHECENEGDLIVAAGHLTAQKAAFMMREARGMFLLSTTQQHLRQLGIPLVEPRGGGVQMTPRMGPPFDARRGSQ</sequence>
<dbReference type="Gene3D" id="3.90.870.10">
    <property type="entry name" value="DHBP synthase"/>
    <property type="match status" value="1"/>
</dbReference>
<dbReference type="AlphaFoldDB" id="A0A383C8D5"/>
<dbReference type="InterPro" id="IPR000422">
    <property type="entry name" value="DHBP_synthase_RibB"/>
</dbReference>
<name>A0A383C8D5_9ZZZZ</name>
<dbReference type="GO" id="GO:0009231">
    <property type="term" value="P:riboflavin biosynthetic process"/>
    <property type="evidence" value="ECO:0007669"/>
    <property type="project" value="UniProtKB-UniPathway"/>
</dbReference>
<dbReference type="GO" id="GO:0008686">
    <property type="term" value="F:3,4-dihydroxy-2-butanone-4-phosphate synthase activity"/>
    <property type="evidence" value="ECO:0007669"/>
    <property type="project" value="InterPro"/>
</dbReference>
<protein>
    <submittedName>
        <fullName evidence="2">Uncharacterized protein</fullName>
    </submittedName>
</protein>
<dbReference type="InterPro" id="IPR017945">
    <property type="entry name" value="DHBP_synth_RibB-like_a/b_dom"/>
</dbReference>
<dbReference type="SUPFAM" id="SSF55821">
    <property type="entry name" value="YrdC/RibB"/>
    <property type="match status" value="1"/>
</dbReference>
<organism evidence="2">
    <name type="scientific">marine metagenome</name>
    <dbReference type="NCBI Taxonomy" id="408172"/>
    <lineage>
        <taxon>unclassified sequences</taxon>
        <taxon>metagenomes</taxon>
        <taxon>ecological metagenomes</taxon>
    </lineage>
</organism>
<dbReference type="UniPathway" id="UPA00275"/>
<evidence type="ECO:0000313" key="2">
    <source>
        <dbReference type="EMBL" id="SVE27878.1"/>
    </source>
</evidence>
<accession>A0A383C8D5</accession>
<gene>
    <name evidence="2" type="ORF">METZ01_LOCUS480732</name>
</gene>
<reference evidence="2" key="1">
    <citation type="submission" date="2018-05" db="EMBL/GenBank/DDBJ databases">
        <authorList>
            <person name="Lanie J.A."/>
            <person name="Ng W.-L."/>
            <person name="Kazmierczak K.M."/>
            <person name="Andrzejewski T.M."/>
            <person name="Davidsen T.M."/>
            <person name="Wayne K.J."/>
            <person name="Tettelin H."/>
            <person name="Glass J.I."/>
            <person name="Rusch D."/>
            <person name="Podicherti R."/>
            <person name="Tsui H.-C.T."/>
            <person name="Winkler M.E."/>
        </authorList>
    </citation>
    <scope>NUCLEOTIDE SEQUENCE</scope>
</reference>
<evidence type="ECO:0000256" key="1">
    <source>
        <dbReference type="SAM" id="MobiDB-lite"/>
    </source>
</evidence>
<dbReference type="Pfam" id="PF00926">
    <property type="entry name" value="DHBP_synthase"/>
    <property type="match status" value="1"/>
</dbReference>
<dbReference type="EMBL" id="UINC01206309">
    <property type="protein sequence ID" value="SVE27878.1"/>
    <property type="molecule type" value="Genomic_DNA"/>
</dbReference>
<feature type="region of interest" description="Disordered" evidence="1">
    <location>
        <begin position="54"/>
        <end position="77"/>
    </location>
</feature>
<proteinExistence type="predicted"/>